<dbReference type="EMBL" id="CP061169">
    <property type="protein sequence ID" value="QPZ38633.1"/>
    <property type="molecule type" value="Genomic_DNA"/>
</dbReference>
<evidence type="ECO:0000313" key="2">
    <source>
        <dbReference type="EMBL" id="QPZ38633.1"/>
    </source>
</evidence>
<gene>
    <name evidence="2" type="ORF">HCR76_00520</name>
</gene>
<protein>
    <submittedName>
        <fullName evidence="2">Uncharacterized protein</fullName>
    </submittedName>
</protein>
<sequence>MTRRRYEIVSASELGLPLPEEPHRRRRSLPARLSLVGGAVLAIVILVWGGGFVFRFVTFPPFDSGRCFVLWPTWCVSRSEAWIEEKANLQLPEGSTIVESASSEDFFSTGMSALVTLPPDTDVELGSGYAQCLYPSTTCLSDDEREYFESRDLTRDRSFADKDDQRSGTIISFGHDDEGTVWVYIRSHVEP</sequence>
<keyword evidence="1" id="KW-0812">Transmembrane</keyword>
<proteinExistence type="predicted"/>
<evidence type="ECO:0000313" key="3">
    <source>
        <dbReference type="Proteomes" id="UP000662814"/>
    </source>
</evidence>
<name>A0ABX6YIJ8_9MICO</name>
<feature type="transmembrane region" description="Helical" evidence="1">
    <location>
        <begin position="33"/>
        <end position="57"/>
    </location>
</feature>
<evidence type="ECO:0000256" key="1">
    <source>
        <dbReference type="SAM" id="Phobius"/>
    </source>
</evidence>
<reference evidence="2 3" key="1">
    <citation type="submission" date="2020-12" db="EMBL/GenBank/DDBJ databases">
        <title>Microbacterium sp. HY060.</title>
        <authorList>
            <person name="Zhou J."/>
        </authorList>
    </citation>
    <scope>NUCLEOTIDE SEQUENCE [LARGE SCALE GENOMIC DNA]</scope>
    <source>
        <strain evidence="2 3">HY60</strain>
    </source>
</reference>
<accession>A0ABX6YIJ8</accession>
<organism evidence="2 3">
    <name type="scientific">Paramicrobacterium chengjingii</name>
    <dbReference type="NCBI Taxonomy" id="2769067"/>
    <lineage>
        <taxon>Bacteria</taxon>
        <taxon>Bacillati</taxon>
        <taxon>Actinomycetota</taxon>
        <taxon>Actinomycetes</taxon>
        <taxon>Micrococcales</taxon>
        <taxon>Microbacteriaceae</taxon>
        <taxon>Paramicrobacterium</taxon>
    </lineage>
</organism>
<dbReference type="RefSeq" id="WP_166985929.1">
    <property type="nucleotide sequence ID" value="NZ_CP061169.1"/>
</dbReference>
<keyword evidence="1" id="KW-1133">Transmembrane helix</keyword>
<keyword evidence="1" id="KW-0472">Membrane</keyword>
<keyword evidence="3" id="KW-1185">Reference proteome</keyword>
<dbReference type="Proteomes" id="UP000662814">
    <property type="component" value="Chromosome"/>
</dbReference>